<dbReference type="EMBL" id="CACRUQ010000008">
    <property type="protein sequence ID" value="VYU04318.1"/>
    <property type="molecule type" value="Genomic_DNA"/>
</dbReference>
<sequence length="418" mass="47148">MNNDWEHFGEEIKQTIQDAIDTKDYSRLNQMVSDTVNHAMDCVSAGIKNGGWYRDPKTGQPLYGDKKNTGSRSGAENQGYRPNQGSKMSEMRNYSQNRPVPVTPRYLKGTSVKIGGTFLAATGAVFGLTSVIFLIITLIGSLITAFDVVSGLIIGIFAVAFISFAVMTYVGVDMVRTVGRFRQYVSVLRDREFCDIKEIASATGRDVRKVLKDVKKMITKGWFCQGHLDEKESCLMVSEHAWNQYTALMEDMKQRKAEEQAAQKKMQEEYDRLSPEVQKIVQAGDEYVRKIKAANDAIPGEVISAKISRMELLVDRIFDRVEQNPDSVNDMRRMMDYYLPTTMKLLEAYEELDAQPVQGENIISSKKEIEDTIDTLNIAFEKLLDSLFQDTAWDVSSDISVLHTMLAQEGLTEDGLKK</sequence>
<evidence type="ECO:0000256" key="1">
    <source>
        <dbReference type="SAM" id="MobiDB-lite"/>
    </source>
</evidence>
<evidence type="ECO:0000313" key="3">
    <source>
        <dbReference type="EMBL" id="VYU04318.1"/>
    </source>
</evidence>
<gene>
    <name evidence="3" type="ORF">RTLFYP15_01358</name>
</gene>
<dbReference type="Pfam" id="PF10112">
    <property type="entry name" value="Halogen_Hydrol"/>
    <property type="match status" value="1"/>
</dbReference>
<feature type="region of interest" description="Disordered" evidence="1">
    <location>
        <begin position="56"/>
        <end position="99"/>
    </location>
</feature>
<protein>
    <submittedName>
        <fullName evidence="3">5-bromo-4-chloroindolyl phosphate hydrolysis protein</fullName>
    </submittedName>
</protein>
<feature type="compositionally biased region" description="Polar residues" evidence="1">
    <location>
        <begin position="70"/>
        <end position="98"/>
    </location>
</feature>
<organism evidence="3">
    <name type="scientific">[Ruminococcus] torques</name>
    <dbReference type="NCBI Taxonomy" id="33039"/>
    <lineage>
        <taxon>Bacteria</taxon>
        <taxon>Bacillati</taxon>
        <taxon>Bacillota</taxon>
        <taxon>Clostridia</taxon>
        <taxon>Lachnospirales</taxon>
        <taxon>Lachnospiraceae</taxon>
        <taxon>Mediterraneibacter</taxon>
    </lineage>
</organism>
<feature type="transmembrane region" description="Helical" evidence="2">
    <location>
        <begin position="149"/>
        <end position="172"/>
    </location>
</feature>
<dbReference type="AlphaFoldDB" id="A0A6N3BNR0"/>
<proteinExistence type="predicted"/>
<evidence type="ECO:0000256" key="2">
    <source>
        <dbReference type="SAM" id="Phobius"/>
    </source>
</evidence>
<keyword evidence="2" id="KW-0472">Membrane</keyword>
<keyword evidence="2" id="KW-1133">Transmembrane helix</keyword>
<accession>A0A6N3BNR0</accession>
<dbReference type="RefSeq" id="WP_412292173.1">
    <property type="nucleotide sequence ID" value="NZ_CACRUQ010000008.1"/>
</dbReference>
<dbReference type="InterPro" id="IPR018770">
    <property type="entry name" value="ChloroindolylP_hydrolase"/>
</dbReference>
<keyword evidence="2" id="KW-0812">Transmembrane</keyword>
<feature type="transmembrane region" description="Helical" evidence="2">
    <location>
        <begin position="118"/>
        <end position="143"/>
    </location>
</feature>
<name>A0A6N3BNR0_9FIRM</name>
<reference evidence="3" key="1">
    <citation type="submission" date="2019-11" db="EMBL/GenBank/DDBJ databases">
        <authorList>
            <person name="Feng L."/>
        </authorList>
    </citation>
    <scope>NUCLEOTIDE SEQUENCE</scope>
    <source>
        <strain evidence="3">RtorquesLFYP15</strain>
    </source>
</reference>